<dbReference type="RefSeq" id="WP_187319555.1">
    <property type="nucleotide sequence ID" value="NZ_JACSCY010000006.1"/>
</dbReference>
<dbReference type="SUPFAM" id="SSF158949">
    <property type="entry name" value="Smr-associated domain-like"/>
    <property type="match status" value="1"/>
</dbReference>
<keyword evidence="4" id="KW-1185">Reference proteome</keyword>
<name>A0ABR7MJM9_9BACT</name>
<accession>A0ABR7MJM9</accession>
<protein>
    <submittedName>
        <fullName evidence="3">Smr/MutS family protein</fullName>
    </submittedName>
</protein>
<dbReference type="InterPro" id="IPR002625">
    <property type="entry name" value="Smr_dom"/>
</dbReference>
<dbReference type="InterPro" id="IPR036063">
    <property type="entry name" value="Smr_dom_sf"/>
</dbReference>
<dbReference type="InterPro" id="IPR036781">
    <property type="entry name" value="Smr_assoc-like_sf"/>
</dbReference>
<sequence>MQVGDRVRLLTGREEGIVTRLLDNELVEVAIDNDFTIPVLRREVVVVAAEEQKAFGKTAAAVANERKAASTGAARAAQAAGEKPAPASSSASAKKGSSPTPPPVKIAKGLYLGLVHQSPELLAVHVINNTDADVLYTYGEERPDGTYRGLASDKLEPKAASKPLGHWHLKDFDKWPAVLVQLLPHQLNGTTAYDLLSKRTQFKAATFYKSRQQAPIIQKEAYLFQLDEKPAAPLAPPTPEKLAETLKAQLTGDAPAKPDTVAPTPEPAKAIVAPPHELDLHIEALRPEGAEGLSNTAMLKLQMDTFEDALSRALATNMHEIVFIHGAGNGTLRKEIHKQLSRNKDIKFFEDARKEKFGYGATLVRLK</sequence>
<feature type="compositionally biased region" description="Low complexity" evidence="1">
    <location>
        <begin position="73"/>
        <end position="98"/>
    </location>
</feature>
<dbReference type="PROSITE" id="PS50828">
    <property type="entry name" value="SMR"/>
    <property type="match status" value="1"/>
</dbReference>
<evidence type="ECO:0000256" key="1">
    <source>
        <dbReference type="SAM" id="MobiDB-lite"/>
    </source>
</evidence>
<dbReference type="Gene3D" id="2.60.40.1600">
    <property type="entry name" value="Smr-associated-like"/>
    <property type="match status" value="1"/>
</dbReference>
<evidence type="ECO:0000259" key="2">
    <source>
        <dbReference type="PROSITE" id="PS50828"/>
    </source>
</evidence>
<dbReference type="EMBL" id="JACSCY010000006">
    <property type="protein sequence ID" value="MBC6611265.1"/>
    <property type="molecule type" value="Genomic_DNA"/>
</dbReference>
<organism evidence="3 4">
    <name type="scientific">Hymenobacter citatus</name>
    <dbReference type="NCBI Taxonomy" id="2763506"/>
    <lineage>
        <taxon>Bacteria</taxon>
        <taxon>Pseudomonadati</taxon>
        <taxon>Bacteroidota</taxon>
        <taxon>Cytophagia</taxon>
        <taxon>Cytophagales</taxon>
        <taxon>Hymenobacteraceae</taxon>
        <taxon>Hymenobacter</taxon>
    </lineage>
</organism>
<comment type="caution">
    <text evidence="3">The sequence shown here is derived from an EMBL/GenBank/DDBJ whole genome shotgun (WGS) entry which is preliminary data.</text>
</comment>
<evidence type="ECO:0000313" key="4">
    <source>
        <dbReference type="Proteomes" id="UP000622017"/>
    </source>
</evidence>
<dbReference type="Pfam" id="PF01713">
    <property type="entry name" value="Smr"/>
    <property type="match status" value="1"/>
</dbReference>
<proteinExistence type="predicted"/>
<evidence type="ECO:0000313" key="3">
    <source>
        <dbReference type="EMBL" id="MBC6611265.1"/>
    </source>
</evidence>
<gene>
    <name evidence="3" type="ORF">H8B15_10040</name>
</gene>
<dbReference type="Gene3D" id="3.30.1370.110">
    <property type="match status" value="1"/>
</dbReference>
<feature type="region of interest" description="Disordered" evidence="1">
    <location>
        <begin position="73"/>
        <end position="102"/>
    </location>
</feature>
<reference evidence="3 4" key="1">
    <citation type="submission" date="2020-08" db="EMBL/GenBank/DDBJ databases">
        <title>Hymenobacter sp.</title>
        <authorList>
            <person name="Kim M.K."/>
        </authorList>
    </citation>
    <scope>NUCLEOTIDE SEQUENCE [LARGE SCALE GENOMIC DNA]</scope>
    <source>
        <strain evidence="3 4">BT507</strain>
    </source>
</reference>
<dbReference type="Proteomes" id="UP000622017">
    <property type="component" value="Unassembled WGS sequence"/>
</dbReference>
<feature type="domain" description="Smr" evidence="2">
    <location>
        <begin position="303"/>
        <end position="367"/>
    </location>
</feature>